<evidence type="ECO:0000256" key="1">
    <source>
        <dbReference type="ARBA" id="ARBA00012493"/>
    </source>
</evidence>
<dbReference type="SUPFAM" id="SSF50630">
    <property type="entry name" value="Acid proteases"/>
    <property type="match status" value="1"/>
</dbReference>
<dbReference type="PROSITE" id="PS50878">
    <property type="entry name" value="RT_POL"/>
    <property type="match status" value="1"/>
</dbReference>
<dbReference type="Gene3D" id="4.10.60.10">
    <property type="entry name" value="Zinc finger, CCHC-type"/>
    <property type="match status" value="1"/>
</dbReference>
<dbReference type="Pfam" id="PF17919">
    <property type="entry name" value="RT_RNaseH_2"/>
    <property type="match status" value="1"/>
</dbReference>
<dbReference type="CDD" id="cd01647">
    <property type="entry name" value="RT_LTR"/>
    <property type="match status" value="1"/>
</dbReference>
<organism evidence="5 6">
    <name type="scientific">Musca domestica</name>
    <name type="common">House fly</name>
    <dbReference type="NCBI Taxonomy" id="7370"/>
    <lineage>
        <taxon>Eukaryota</taxon>
        <taxon>Metazoa</taxon>
        <taxon>Ecdysozoa</taxon>
        <taxon>Arthropoda</taxon>
        <taxon>Hexapoda</taxon>
        <taxon>Insecta</taxon>
        <taxon>Pterygota</taxon>
        <taxon>Neoptera</taxon>
        <taxon>Endopterygota</taxon>
        <taxon>Diptera</taxon>
        <taxon>Brachycera</taxon>
        <taxon>Muscomorpha</taxon>
        <taxon>Muscoidea</taxon>
        <taxon>Muscidae</taxon>
        <taxon>Musca</taxon>
    </lineage>
</organism>
<name>A0ABM3VJF1_MUSDO</name>
<dbReference type="Gene3D" id="3.10.10.10">
    <property type="entry name" value="HIV Type 1 Reverse Transcriptase, subunit A, domain 1"/>
    <property type="match status" value="1"/>
</dbReference>
<dbReference type="CDD" id="cd09274">
    <property type="entry name" value="RNase_HI_RT_Ty3"/>
    <property type="match status" value="1"/>
</dbReference>
<protein>
    <recommendedName>
        <fullName evidence="1">RNA-directed DNA polymerase</fullName>
        <ecNumber evidence="1">2.7.7.49</ecNumber>
    </recommendedName>
</protein>
<dbReference type="Gene3D" id="2.40.70.10">
    <property type="entry name" value="Acid Proteases"/>
    <property type="match status" value="1"/>
</dbReference>
<dbReference type="InterPro" id="IPR012337">
    <property type="entry name" value="RNaseH-like_sf"/>
</dbReference>
<feature type="compositionally biased region" description="Polar residues" evidence="2">
    <location>
        <begin position="1278"/>
        <end position="1293"/>
    </location>
</feature>
<evidence type="ECO:0000256" key="2">
    <source>
        <dbReference type="SAM" id="MobiDB-lite"/>
    </source>
</evidence>
<feature type="compositionally biased region" description="Polar residues" evidence="2">
    <location>
        <begin position="1238"/>
        <end position="1259"/>
    </location>
</feature>
<dbReference type="InterPro" id="IPR036397">
    <property type="entry name" value="RNaseH_sf"/>
</dbReference>
<dbReference type="InterPro" id="IPR041577">
    <property type="entry name" value="RT_RNaseH_2"/>
</dbReference>
<dbReference type="InterPro" id="IPR001584">
    <property type="entry name" value="Integrase_cat-core"/>
</dbReference>
<dbReference type="Gene3D" id="3.30.420.10">
    <property type="entry name" value="Ribonuclease H-like superfamily/Ribonuclease H"/>
    <property type="match status" value="1"/>
</dbReference>
<accession>A0ABM3VJF1</accession>
<dbReference type="PANTHER" id="PTHR37984">
    <property type="entry name" value="PROTEIN CBG26694"/>
    <property type="match status" value="1"/>
</dbReference>
<evidence type="ECO:0000259" key="4">
    <source>
        <dbReference type="PROSITE" id="PS50994"/>
    </source>
</evidence>
<dbReference type="SUPFAM" id="SSF56672">
    <property type="entry name" value="DNA/RNA polymerases"/>
    <property type="match status" value="1"/>
</dbReference>
<dbReference type="Pfam" id="PF00078">
    <property type="entry name" value="RVT_1"/>
    <property type="match status" value="1"/>
</dbReference>
<dbReference type="Pfam" id="PF17921">
    <property type="entry name" value="Integrase_H2C2"/>
    <property type="match status" value="1"/>
</dbReference>
<feature type="domain" description="Reverse transcriptase" evidence="3">
    <location>
        <begin position="459"/>
        <end position="637"/>
    </location>
</feature>
<sequence length="1315" mass="149584">MTEEERVYVPETKRMATRFGDLCSFNVAAGKWQVYEEQMQFFFMANGLDDDKAKKAIFLSSCGTETYALLKSIATPENITDASFTFDKAITLLRKHFCPHANIIIQRFQFYRRDQQEEEEIPEYLAALRKLCQHCDFKDLDEMLRDRLVCGMRDTNLQKRLLANEKLTLEVAENEAIANEEAQKSLTTLKGSTNVPVVNRIGNRKVNKQDEMKRCFRCNGNHSADTCRFKNEQCFFCKKQGHIERACITKTKKKKTHHYQKHHRSSVNQVSDQKGGNKEYVLTVSSQSTSSFVREINIYDRPVKMEIDSGASHSIMSQRRFVEHFGKMRFEKSDIDLRTWGNDKKLSIVGKVLVPVSTAKFNGKLWLLVVSGDGPSLIGRNWFQDLGIQIMSSCNNIGSNVPEHIGEFESVFDESLGDYKGEKVKLHVKEGGKPRFYRFRPVPFALKPKIEVALQQMMDDKIIRPIKYSEWATPIVPVVKPDGSIRICGDYKCTVNQILCNETYPLPTNTEVFATLSNCKWFSSLDLDRAYTQVKVDEESAKILTLNTHKGLFEVTRLPFGISTAPSIFQRMMENIVGDVPGVVVYLDDILIGGSTMEEMWLRTKETLRRIQNAGLKLKKTKCVFAVPEITFLGFIINQNGVKPTLEKIKAVSDAPEPTNKQQLQAFLGLLNFYDRFFQNKADLLEPLYRLLKKDVLFRWGKEQRSSFSRAKEILKSEQVLVHYSPELPLILSGDASPYGVGAVLAHVMPDGREAPIAFGSRTLQPAEKNYSQLDKEALSIIFGIKKFHQYLCGRKFTIYTDHKPLLGLLNPSKPIPQHISPRLLRWSLMMGAYKYEIEYREGMNNQNADALSRLPLVSDTSVPPDYNVLYCIEGEEQFLVTAKEISNATRTDPILSKVIWHIQRKYKKLLADSDDLKPYAARVNELSVDGQCLLWGCRVIIPHKLRGRILAMLHEIHQGITAMKAIARSYFWWPGLDKDIEILAKGCEKCCQQSRSPPVAEPKSWPETQRPWSRLHLDYAGPFLGTNFLIVVDSHSKWVEVKMTKSITSNKTIELLREIFSTHGIPDTVVTDNGRNFISEEFEGYLKGNGIYHVRTAPYHPSSNGQAERFVQTVKNFLRKVKTNNLHKELSNILLRLRTTPNSSSNITPSEMLMGRKIKTLMDHIHPASSKSIKGNTPEKPVRKLGTGEKVWYRNYGIGEKWLPGTVQSTGSRNYEILDGDNIQSRHIDQLRTRLPDTSASPALNETSSQQVGTTVEPDQNIVPDCLPSEDTSAIVSDTATTSQETVSTSIRSRPARQRKAPLRYGDYLMGEEL</sequence>
<dbReference type="Gene3D" id="1.10.340.70">
    <property type="match status" value="1"/>
</dbReference>
<feature type="domain" description="Integrase catalytic" evidence="4">
    <location>
        <begin position="1008"/>
        <end position="1158"/>
    </location>
</feature>
<dbReference type="PANTHER" id="PTHR37984:SF12">
    <property type="entry name" value="RIBONUCLEASE H"/>
    <property type="match status" value="1"/>
</dbReference>
<keyword evidence="5" id="KW-1185">Reference proteome</keyword>
<dbReference type="Proteomes" id="UP001652621">
    <property type="component" value="Unplaced"/>
</dbReference>
<proteinExistence type="predicted"/>
<dbReference type="InterPro" id="IPR021109">
    <property type="entry name" value="Peptidase_aspartic_dom_sf"/>
</dbReference>
<dbReference type="Pfam" id="PF00665">
    <property type="entry name" value="rve"/>
    <property type="match status" value="1"/>
</dbReference>
<evidence type="ECO:0000313" key="5">
    <source>
        <dbReference type="Proteomes" id="UP001652621"/>
    </source>
</evidence>
<dbReference type="RefSeq" id="XP_058985915.1">
    <property type="nucleotide sequence ID" value="XM_059129932.1"/>
</dbReference>
<dbReference type="InterPro" id="IPR043128">
    <property type="entry name" value="Rev_trsase/Diguanyl_cyclase"/>
</dbReference>
<reference evidence="6" key="1">
    <citation type="submission" date="2025-08" db="UniProtKB">
        <authorList>
            <consortium name="RefSeq"/>
        </authorList>
    </citation>
    <scope>IDENTIFICATION</scope>
    <source>
        <strain evidence="6">Aabys</strain>
        <tissue evidence="6">Whole body</tissue>
    </source>
</reference>
<evidence type="ECO:0000313" key="6">
    <source>
        <dbReference type="RefSeq" id="XP_058985915.1"/>
    </source>
</evidence>
<feature type="region of interest" description="Disordered" evidence="2">
    <location>
        <begin position="1238"/>
        <end position="1261"/>
    </location>
</feature>
<feature type="region of interest" description="Disordered" evidence="2">
    <location>
        <begin position="1278"/>
        <end position="1315"/>
    </location>
</feature>
<dbReference type="InterPro" id="IPR043502">
    <property type="entry name" value="DNA/RNA_pol_sf"/>
</dbReference>
<dbReference type="Gene3D" id="3.30.70.270">
    <property type="match status" value="2"/>
</dbReference>
<dbReference type="EC" id="2.7.7.49" evidence="1"/>
<dbReference type="GeneID" id="109613536"/>
<dbReference type="PROSITE" id="PS50994">
    <property type="entry name" value="INTEGRASE"/>
    <property type="match status" value="1"/>
</dbReference>
<dbReference type="InterPro" id="IPR050951">
    <property type="entry name" value="Retrovirus_Pol_polyprotein"/>
</dbReference>
<dbReference type="InterPro" id="IPR000477">
    <property type="entry name" value="RT_dom"/>
</dbReference>
<dbReference type="SUPFAM" id="SSF53098">
    <property type="entry name" value="Ribonuclease H-like"/>
    <property type="match status" value="1"/>
</dbReference>
<evidence type="ECO:0000259" key="3">
    <source>
        <dbReference type="PROSITE" id="PS50878"/>
    </source>
</evidence>
<dbReference type="InterPro" id="IPR041588">
    <property type="entry name" value="Integrase_H2C2"/>
</dbReference>
<gene>
    <name evidence="6" type="primary">LOC109613536</name>
</gene>